<comment type="caution">
    <text evidence="1">The sequence shown here is derived from an EMBL/GenBank/DDBJ whole genome shotgun (WGS) entry which is preliminary data.</text>
</comment>
<dbReference type="Proteomes" id="UP001054945">
    <property type="component" value="Unassembled WGS sequence"/>
</dbReference>
<dbReference type="EMBL" id="BPLR01009919">
    <property type="protein sequence ID" value="GIY35494.1"/>
    <property type="molecule type" value="Genomic_DNA"/>
</dbReference>
<dbReference type="AlphaFoldDB" id="A0AAV4SNC8"/>
<sequence>MAGVLRLSSRRIKTVNPDHLRTSLISATEKTCSTFFEEGTIVKREWPAHSLDLITVGYKYEVLGRRIPAHSHMGLELLYLIIGH</sequence>
<protein>
    <recommendedName>
        <fullName evidence="3">AraC family transcriptional regulator</fullName>
    </recommendedName>
</protein>
<evidence type="ECO:0000313" key="2">
    <source>
        <dbReference type="Proteomes" id="UP001054945"/>
    </source>
</evidence>
<gene>
    <name evidence="1" type="ORF">CEXT_67731</name>
</gene>
<name>A0AAV4SNC8_CAEEX</name>
<accession>A0AAV4SNC8</accession>
<keyword evidence="2" id="KW-1185">Reference proteome</keyword>
<reference evidence="1 2" key="1">
    <citation type="submission" date="2021-06" db="EMBL/GenBank/DDBJ databases">
        <title>Caerostris extrusa draft genome.</title>
        <authorList>
            <person name="Kono N."/>
            <person name="Arakawa K."/>
        </authorList>
    </citation>
    <scope>NUCLEOTIDE SEQUENCE [LARGE SCALE GENOMIC DNA]</scope>
</reference>
<evidence type="ECO:0000313" key="1">
    <source>
        <dbReference type="EMBL" id="GIY35494.1"/>
    </source>
</evidence>
<evidence type="ECO:0008006" key="3">
    <source>
        <dbReference type="Google" id="ProtNLM"/>
    </source>
</evidence>
<proteinExistence type="predicted"/>
<organism evidence="1 2">
    <name type="scientific">Caerostris extrusa</name>
    <name type="common">Bark spider</name>
    <name type="synonym">Caerostris bankana</name>
    <dbReference type="NCBI Taxonomy" id="172846"/>
    <lineage>
        <taxon>Eukaryota</taxon>
        <taxon>Metazoa</taxon>
        <taxon>Ecdysozoa</taxon>
        <taxon>Arthropoda</taxon>
        <taxon>Chelicerata</taxon>
        <taxon>Arachnida</taxon>
        <taxon>Araneae</taxon>
        <taxon>Araneomorphae</taxon>
        <taxon>Entelegynae</taxon>
        <taxon>Araneoidea</taxon>
        <taxon>Araneidae</taxon>
        <taxon>Caerostris</taxon>
    </lineage>
</organism>